<evidence type="ECO:0008006" key="3">
    <source>
        <dbReference type="Google" id="ProtNLM"/>
    </source>
</evidence>
<comment type="caution">
    <text evidence="1">The sequence shown here is derived from an EMBL/GenBank/DDBJ whole genome shotgun (WGS) entry which is preliminary data.</text>
</comment>
<organism evidence="1 2">
    <name type="scientific">Cellulomonas rhizosphaerae</name>
    <dbReference type="NCBI Taxonomy" id="2293719"/>
    <lineage>
        <taxon>Bacteria</taxon>
        <taxon>Bacillati</taxon>
        <taxon>Actinomycetota</taxon>
        <taxon>Actinomycetes</taxon>
        <taxon>Micrococcales</taxon>
        <taxon>Cellulomonadaceae</taxon>
        <taxon>Cellulomonas</taxon>
    </lineage>
</organism>
<accession>A0A413RHL5</accession>
<dbReference type="EMBL" id="QWKP01000221">
    <property type="protein sequence ID" value="RHA37664.1"/>
    <property type="molecule type" value="Genomic_DNA"/>
</dbReference>
<evidence type="ECO:0000313" key="1">
    <source>
        <dbReference type="EMBL" id="RHA37664.1"/>
    </source>
</evidence>
<dbReference type="InterPro" id="IPR014710">
    <property type="entry name" value="RmlC-like_jellyroll"/>
</dbReference>
<dbReference type="Proteomes" id="UP000283374">
    <property type="component" value="Unassembled WGS sequence"/>
</dbReference>
<dbReference type="Gene3D" id="2.60.120.10">
    <property type="entry name" value="Jelly Rolls"/>
    <property type="match status" value="1"/>
</dbReference>
<name>A0A413RHL5_9CELL</name>
<reference evidence="1 2" key="1">
    <citation type="submission" date="2018-08" db="EMBL/GenBank/DDBJ databases">
        <title>Cellulomonas rhizosphaerae sp. nov., a novel actinomycete isolated from soil.</title>
        <authorList>
            <person name="Tian Y."/>
        </authorList>
    </citation>
    <scope>NUCLEOTIDE SEQUENCE [LARGE SCALE GENOMIC DNA]</scope>
    <source>
        <strain evidence="1 2">NEAU-TCZ24</strain>
    </source>
</reference>
<keyword evidence="2" id="KW-1185">Reference proteome</keyword>
<protein>
    <recommendedName>
        <fullName evidence="3">Cupin domain-containing protein</fullName>
    </recommendedName>
</protein>
<evidence type="ECO:0000313" key="2">
    <source>
        <dbReference type="Proteomes" id="UP000283374"/>
    </source>
</evidence>
<sequence length="117" mass="12280">MEIAAMPSYAVERFSSVGVVMDALPPTVDGALTQVHVARVAAGGTIGRHPAVRSQAFAIVSGRARVGAGDESREVEPAAVVVWQPGEDHQTWALTDLVAVVVETDGTFDLTHHTPLP</sequence>
<dbReference type="RefSeq" id="WP_118768526.1">
    <property type="nucleotide sequence ID" value="NZ_QWKP01000221.1"/>
</dbReference>
<dbReference type="SUPFAM" id="SSF51182">
    <property type="entry name" value="RmlC-like cupins"/>
    <property type="match status" value="1"/>
</dbReference>
<gene>
    <name evidence="1" type="ORF">D1825_16580</name>
</gene>
<dbReference type="OrthoDB" id="3782397at2"/>
<proteinExistence type="predicted"/>
<dbReference type="InterPro" id="IPR011051">
    <property type="entry name" value="RmlC_Cupin_sf"/>
</dbReference>
<dbReference type="AlphaFoldDB" id="A0A413RHL5"/>